<dbReference type="Proteomes" id="UP000011083">
    <property type="component" value="Unassembled WGS sequence"/>
</dbReference>
<evidence type="ECO:0000256" key="1">
    <source>
        <dbReference type="RuleBase" id="RU361178"/>
    </source>
</evidence>
<dbReference type="PROSITE" id="PS50821">
    <property type="entry name" value="PAZ"/>
    <property type="match status" value="1"/>
</dbReference>
<dbReference type="SMART" id="SM00949">
    <property type="entry name" value="PAZ"/>
    <property type="match status" value="1"/>
</dbReference>
<feature type="region of interest" description="Disordered" evidence="2">
    <location>
        <begin position="356"/>
        <end position="378"/>
    </location>
</feature>
<dbReference type="CDD" id="cd02845">
    <property type="entry name" value="PAZ_piwi_like"/>
    <property type="match status" value="1"/>
</dbReference>
<gene>
    <name evidence="5" type="ORF">ACA1_071510</name>
</gene>
<proteinExistence type="inferred from homology"/>
<dbReference type="Pfam" id="PF02171">
    <property type="entry name" value="Piwi"/>
    <property type="match status" value="1"/>
</dbReference>
<evidence type="ECO:0000256" key="2">
    <source>
        <dbReference type="SAM" id="MobiDB-lite"/>
    </source>
</evidence>
<dbReference type="SUPFAM" id="SSF53098">
    <property type="entry name" value="Ribonuclease H-like"/>
    <property type="match status" value="1"/>
</dbReference>
<dbReference type="AlphaFoldDB" id="L8HDC7"/>
<dbReference type="PROSITE" id="PS50822">
    <property type="entry name" value="PIWI"/>
    <property type="match status" value="1"/>
</dbReference>
<dbReference type="KEGG" id="acan:ACA1_071510"/>
<dbReference type="VEuPathDB" id="AmoebaDB:ACA1_071510"/>
<dbReference type="InterPro" id="IPR036085">
    <property type="entry name" value="PAZ_dom_sf"/>
</dbReference>
<dbReference type="SMART" id="SM00950">
    <property type="entry name" value="Piwi"/>
    <property type="match status" value="1"/>
</dbReference>
<comment type="similarity">
    <text evidence="1">Belongs to the argonaute family.</text>
</comment>
<dbReference type="InterPro" id="IPR003100">
    <property type="entry name" value="PAZ_dom"/>
</dbReference>
<feature type="domain" description="Piwi" evidence="4">
    <location>
        <begin position="538"/>
        <end position="697"/>
    </location>
</feature>
<dbReference type="Gene3D" id="3.30.420.10">
    <property type="entry name" value="Ribonuclease H-like superfamily/Ribonuclease H"/>
    <property type="match status" value="1"/>
</dbReference>
<sequence length="713" mass="80667">PAGGVFIKRRVLSANKDQLGRHDFWGELLFAKQDLSNRTFKAEVNGTEYVVTLSGRIPVATDDVAAPERMAMASRLLKTVFARLKFIRIRDSIYDPTHPLIFQDMRAFPGYSTNIDLFHSGLMLNVDTSYKWVQTRSILDLLVLHQRDRAKQNQLVANQSVITNYTDKRGDYRFYRVSSIDFDKTPASTFPRRKRREHKYAEAEEELISFYDYYQETHGITIRHMEQPLLKVVEKRRRPTDGVQVEEIIYLVPELCVLAGMTEEMRTNGQLRRKAMEATGPGPRERMNSLISLVKKLQPGHQIPDRAKPGEMIDPGAILADWGLHVESEPLAVQGRQVRLETLRIGAKAPKPLGGKSEWRDLYGKPPSGGAPPDTSSTGLLRPMSLNAANWALFYTQRQESDVMNMMKAFHTWCGVNRKAEREGKPIKMFQVVLESASEVVYKSIKAVMASKPVQTQCVQQRTIKPQAGIESKVKGLLQQMVCKLGGAPWGGSVLALTATLDAGFTSYFSDVSVQAPVMASSIAESFDKALRAFKEVNPKYRPRRIIIYRDDPGGRGSLDALLENEIKPIQAVLQKRDLKINLAIIVVRKRGLVRLFTRRDMNNPPPGTIVDVGVVSRDYDDFYLIAHSSRMGTVKPTQYQIAYRTPGEDKSLTAQSLQRLSFMLCHLYYNFMGTIAEPAPLRYADRLASLMTQVLENRRMPRAELSTSLYYL</sequence>
<dbReference type="SUPFAM" id="SSF101690">
    <property type="entry name" value="PAZ domain"/>
    <property type="match status" value="1"/>
</dbReference>
<dbReference type="RefSeq" id="XP_004353057.1">
    <property type="nucleotide sequence ID" value="XM_004353005.1"/>
</dbReference>
<dbReference type="EMBL" id="KB007857">
    <property type="protein sequence ID" value="ELR23529.1"/>
    <property type="molecule type" value="Genomic_DNA"/>
</dbReference>
<reference evidence="5 6" key="1">
    <citation type="journal article" date="2013" name="Genome Biol.">
        <title>Genome of Acanthamoeba castellanii highlights extensive lateral gene transfer and early evolution of tyrosine kinase signaling.</title>
        <authorList>
            <person name="Clarke M."/>
            <person name="Lohan A.J."/>
            <person name="Liu B."/>
            <person name="Lagkouvardos I."/>
            <person name="Roy S."/>
            <person name="Zafar N."/>
            <person name="Bertelli C."/>
            <person name="Schilde C."/>
            <person name="Kianianmomeni A."/>
            <person name="Burglin T.R."/>
            <person name="Frech C."/>
            <person name="Turcotte B."/>
            <person name="Kopec K.O."/>
            <person name="Synnott J.M."/>
            <person name="Choo C."/>
            <person name="Paponov I."/>
            <person name="Finkler A."/>
            <person name="Soon Heng Tan C."/>
            <person name="Hutchins A.P."/>
            <person name="Weinmeier T."/>
            <person name="Rattei T."/>
            <person name="Chu J.S."/>
            <person name="Gimenez G."/>
            <person name="Irimia M."/>
            <person name="Rigden D.J."/>
            <person name="Fitzpatrick D.A."/>
            <person name="Lorenzo-Morales J."/>
            <person name="Bateman A."/>
            <person name="Chiu C.H."/>
            <person name="Tang P."/>
            <person name="Hegemann P."/>
            <person name="Fromm H."/>
            <person name="Raoult D."/>
            <person name="Greub G."/>
            <person name="Miranda-Saavedra D."/>
            <person name="Chen N."/>
            <person name="Nash P."/>
            <person name="Ginger M.L."/>
            <person name="Horn M."/>
            <person name="Schaap P."/>
            <person name="Caler L."/>
            <person name="Loftus B."/>
        </authorList>
    </citation>
    <scope>NUCLEOTIDE SEQUENCE [LARGE SCALE GENOMIC DNA]</scope>
    <source>
        <strain evidence="5 6">Neff</strain>
    </source>
</reference>
<evidence type="ECO:0000259" key="3">
    <source>
        <dbReference type="PROSITE" id="PS50821"/>
    </source>
</evidence>
<keyword evidence="6" id="KW-1185">Reference proteome</keyword>
<feature type="domain" description="PAZ" evidence="3">
    <location>
        <begin position="137"/>
        <end position="260"/>
    </location>
</feature>
<dbReference type="PANTHER" id="PTHR22891">
    <property type="entry name" value="EUKARYOTIC TRANSLATION INITIATION FACTOR 2C"/>
    <property type="match status" value="1"/>
</dbReference>
<accession>L8HDC7</accession>
<dbReference type="InterPro" id="IPR012337">
    <property type="entry name" value="RNaseH-like_sf"/>
</dbReference>
<feature type="non-terminal residue" evidence="5">
    <location>
        <position position="1"/>
    </location>
</feature>
<dbReference type="InterPro" id="IPR003165">
    <property type="entry name" value="Piwi"/>
</dbReference>
<dbReference type="STRING" id="1257118.L8HDC7"/>
<name>L8HDC7_ACACF</name>
<dbReference type="Gene3D" id="3.40.50.2300">
    <property type="match status" value="1"/>
</dbReference>
<protein>
    <submittedName>
        <fullName evidence="5">Piwi domain containing protein</fullName>
    </submittedName>
</protein>
<dbReference type="InterPro" id="IPR036397">
    <property type="entry name" value="RNaseH_sf"/>
</dbReference>
<organism evidence="5 6">
    <name type="scientific">Acanthamoeba castellanii (strain ATCC 30010 / Neff)</name>
    <dbReference type="NCBI Taxonomy" id="1257118"/>
    <lineage>
        <taxon>Eukaryota</taxon>
        <taxon>Amoebozoa</taxon>
        <taxon>Discosea</taxon>
        <taxon>Longamoebia</taxon>
        <taxon>Centramoebida</taxon>
        <taxon>Acanthamoebidae</taxon>
        <taxon>Acanthamoeba</taxon>
    </lineage>
</organism>
<evidence type="ECO:0000313" key="6">
    <source>
        <dbReference type="Proteomes" id="UP000011083"/>
    </source>
</evidence>
<dbReference type="Gene3D" id="2.170.260.10">
    <property type="entry name" value="paz domain"/>
    <property type="match status" value="1"/>
</dbReference>
<evidence type="ECO:0000259" key="4">
    <source>
        <dbReference type="PROSITE" id="PS50822"/>
    </source>
</evidence>
<dbReference type="GeneID" id="14924510"/>
<dbReference type="OMA" id="WSKDMRN"/>
<dbReference type="Pfam" id="PF02170">
    <property type="entry name" value="PAZ"/>
    <property type="match status" value="1"/>
</dbReference>
<dbReference type="OrthoDB" id="445936at2759"/>
<dbReference type="GO" id="GO:0003723">
    <property type="term" value="F:RNA binding"/>
    <property type="evidence" value="ECO:0007669"/>
    <property type="project" value="InterPro"/>
</dbReference>
<evidence type="ECO:0000313" key="5">
    <source>
        <dbReference type="EMBL" id="ELR23529.1"/>
    </source>
</evidence>